<evidence type="ECO:0000313" key="2">
    <source>
        <dbReference type="EMBL" id="PAX51354.1"/>
    </source>
</evidence>
<keyword evidence="1" id="KW-0472">Membrane</keyword>
<comment type="caution">
    <text evidence="2">The sequence shown here is derived from an EMBL/GenBank/DDBJ whole genome shotgun (WGS) entry which is preliminary data.</text>
</comment>
<sequence>KSPHVDAFSVFTYLYIVWFFYAHLLKLGRVLDKLFLKGLDTTFYIPLYAYLSIILLTTTSKHRDLLID</sequence>
<name>A0A2A2TC61_9CYAN</name>
<evidence type="ECO:0000313" key="3">
    <source>
        <dbReference type="Proteomes" id="UP000218238"/>
    </source>
</evidence>
<feature type="transmembrane region" description="Helical" evidence="1">
    <location>
        <begin position="7"/>
        <end position="23"/>
    </location>
</feature>
<evidence type="ECO:0000256" key="1">
    <source>
        <dbReference type="SAM" id="Phobius"/>
    </source>
</evidence>
<keyword evidence="3" id="KW-1185">Reference proteome</keyword>
<feature type="transmembrane region" description="Helical" evidence="1">
    <location>
        <begin position="43"/>
        <end position="60"/>
    </location>
</feature>
<dbReference type="AlphaFoldDB" id="A0A2A2TC61"/>
<gene>
    <name evidence="2" type="ORF">CK510_25210</name>
</gene>
<dbReference type="Proteomes" id="UP000218238">
    <property type="component" value="Unassembled WGS sequence"/>
</dbReference>
<reference evidence="2 3" key="1">
    <citation type="submission" date="2017-08" db="EMBL/GenBank/DDBJ databases">
        <title>Draft genome sequence of filamentous cyanobacterium Calothrix elsteri CCALA 953.</title>
        <authorList>
            <person name="Gagunashvili A.N."/>
            <person name="Elster J."/>
            <person name="Andresson O.S."/>
        </authorList>
    </citation>
    <scope>NUCLEOTIDE SEQUENCE [LARGE SCALE GENOMIC DNA]</scope>
    <source>
        <strain evidence="2 3">CCALA 953</strain>
    </source>
</reference>
<keyword evidence="1" id="KW-1133">Transmembrane helix</keyword>
<protein>
    <submittedName>
        <fullName evidence="2">Uncharacterized protein</fullName>
    </submittedName>
</protein>
<dbReference type="RefSeq" id="WP_211293300.1">
    <property type="nucleotide sequence ID" value="NZ_NTFS01000411.1"/>
</dbReference>
<keyword evidence="1" id="KW-0812">Transmembrane</keyword>
<accession>A0A2A2TC61</accession>
<proteinExistence type="predicted"/>
<feature type="non-terminal residue" evidence="2">
    <location>
        <position position="1"/>
    </location>
</feature>
<organism evidence="2 3">
    <name type="scientific">Brunnivagina elsteri CCALA 953</name>
    <dbReference type="NCBI Taxonomy" id="987040"/>
    <lineage>
        <taxon>Bacteria</taxon>
        <taxon>Bacillati</taxon>
        <taxon>Cyanobacteriota</taxon>
        <taxon>Cyanophyceae</taxon>
        <taxon>Nostocales</taxon>
        <taxon>Calotrichaceae</taxon>
        <taxon>Brunnivagina</taxon>
    </lineage>
</organism>
<dbReference type="EMBL" id="NTFS01000411">
    <property type="protein sequence ID" value="PAX51354.1"/>
    <property type="molecule type" value="Genomic_DNA"/>
</dbReference>